<keyword evidence="5 7" id="KW-0906">Nuclear pore complex</keyword>
<proteinExistence type="inferred from homology"/>
<reference evidence="8" key="1">
    <citation type="submission" date="2020-05" db="EMBL/GenBank/DDBJ databases">
        <title>Phylogenomic resolution of chytrid fungi.</title>
        <authorList>
            <person name="Stajich J.E."/>
            <person name="Amses K."/>
            <person name="Simmons R."/>
            <person name="Seto K."/>
            <person name="Myers J."/>
            <person name="Bonds A."/>
            <person name="Quandt C.A."/>
            <person name="Barry K."/>
            <person name="Liu P."/>
            <person name="Grigoriev I."/>
            <person name="Longcore J.E."/>
            <person name="James T.Y."/>
        </authorList>
    </citation>
    <scope>NUCLEOTIDE SEQUENCE</scope>
    <source>
        <strain evidence="8">JEL0513</strain>
    </source>
</reference>
<evidence type="ECO:0000313" key="9">
    <source>
        <dbReference type="Proteomes" id="UP001211907"/>
    </source>
</evidence>
<dbReference type="GO" id="GO:0017056">
    <property type="term" value="F:structural constituent of nuclear pore"/>
    <property type="evidence" value="ECO:0007669"/>
    <property type="project" value="UniProtKB-UniRule"/>
</dbReference>
<keyword evidence="1 7" id="KW-0813">Transport</keyword>
<protein>
    <recommendedName>
        <fullName evidence="7">Nuclear pore complex protein</fullName>
    </recommendedName>
</protein>
<evidence type="ECO:0000256" key="2">
    <source>
        <dbReference type="ARBA" id="ARBA00022816"/>
    </source>
</evidence>
<dbReference type="Gene3D" id="1.10.3450.20">
    <property type="match status" value="1"/>
</dbReference>
<comment type="function">
    <text evidence="7">Functions as a component of the nuclear pore complex (NPC).</text>
</comment>
<dbReference type="EMBL" id="JADGJH010000661">
    <property type="protein sequence ID" value="KAJ3124615.1"/>
    <property type="molecule type" value="Genomic_DNA"/>
</dbReference>
<dbReference type="PANTHER" id="PTHR13003">
    <property type="entry name" value="NUP107-RELATED"/>
    <property type="match status" value="1"/>
</dbReference>
<evidence type="ECO:0000313" key="8">
    <source>
        <dbReference type="EMBL" id="KAJ3124615.1"/>
    </source>
</evidence>
<comment type="similarity">
    <text evidence="7">Belongs to the nucleoporin Nup84/Nup107 family.</text>
</comment>
<dbReference type="GO" id="GO:0000973">
    <property type="term" value="P:post-transcriptional tethering of RNA polymerase II gene DNA at nuclear periphery"/>
    <property type="evidence" value="ECO:0007669"/>
    <property type="project" value="TreeGrafter"/>
</dbReference>
<name>A0AAD5T4A2_9FUNG</name>
<evidence type="ECO:0000256" key="3">
    <source>
        <dbReference type="ARBA" id="ARBA00022927"/>
    </source>
</evidence>
<dbReference type="Pfam" id="PF04121">
    <property type="entry name" value="Nup84_Nup100"/>
    <property type="match status" value="1"/>
</dbReference>
<keyword evidence="2" id="KW-0509">mRNA transport</keyword>
<dbReference type="InterPro" id="IPR007252">
    <property type="entry name" value="Nup84/Nup107"/>
</dbReference>
<organism evidence="8 9">
    <name type="scientific">Physocladia obscura</name>
    <dbReference type="NCBI Taxonomy" id="109957"/>
    <lineage>
        <taxon>Eukaryota</taxon>
        <taxon>Fungi</taxon>
        <taxon>Fungi incertae sedis</taxon>
        <taxon>Chytridiomycota</taxon>
        <taxon>Chytridiomycota incertae sedis</taxon>
        <taxon>Chytridiomycetes</taxon>
        <taxon>Chytridiales</taxon>
        <taxon>Chytriomycetaceae</taxon>
        <taxon>Physocladia</taxon>
    </lineage>
</organism>
<evidence type="ECO:0000256" key="4">
    <source>
        <dbReference type="ARBA" id="ARBA00023010"/>
    </source>
</evidence>
<dbReference type="GO" id="GO:0006406">
    <property type="term" value="P:mRNA export from nucleus"/>
    <property type="evidence" value="ECO:0007669"/>
    <property type="project" value="TreeGrafter"/>
</dbReference>
<dbReference type="GO" id="GO:0031080">
    <property type="term" value="C:nuclear pore outer ring"/>
    <property type="evidence" value="ECO:0007669"/>
    <property type="project" value="TreeGrafter"/>
</dbReference>
<comment type="caution">
    <text evidence="8">The sequence shown here is derived from an EMBL/GenBank/DDBJ whole genome shotgun (WGS) entry which is preliminary data.</text>
</comment>
<evidence type="ECO:0000256" key="1">
    <source>
        <dbReference type="ARBA" id="ARBA00022448"/>
    </source>
</evidence>
<dbReference type="GO" id="GO:0006606">
    <property type="term" value="P:protein import into nucleus"/>
    <property type="evidence" value="ECO:0007669"/>
    <property type="project" value="TreeGrafter"/>
</dbReference>
<evidence type="ECO:0000256" key="7">
    <source>
        <dbReference type="RuleBase" id="RU365072"/>
    </source>
</evidence>
<keyword evidence="9" id="KW-1185">Reference proteome</keyword>
<keyword evidence="7" id="KW-0472">Membrane</keyword>
<comment type="subunit">
    <text evidence="7">Part of the nuclear pore complex (NPC).</text>
</comment>
<keyword evidence="3" id="KW-0653">Protein transport</keyword>
<keyword evidence="4 7" id="KW-0811">Translocation</keyword>
<evidence type="ECO:0000256" key="6">
    <source>
        <dbReference type="ARBA" id="ARBA00023242"/>
    </source>
</evidence>
<keyword evidence="6 7" id="KW-0539">Nucleus</keyword>
<comment type="subcellular location">
    <subcellularLocation>
        <location evidence="7">Nucleus</location>
        <location evidence="7">Nuclear pore complex</location>
    </subcellularLocation>
    <subcellularLocation>
        <location evidence="7">Nucleus membrane</location>
    </subcellularLocation>
</comment>
<dbReference type="Gene3D" id="1.20.190.50">
    <property type="match status" value="1"/>
</dbReference>
<feature type="non-terminal residue" evidence="8">
    <location>
        <position position="501"/>
    </location>
</feature>
<dbReference type="Proteomes" id="UP001211907">
    <property type="component" value="Unassembled WGS sequence"/>
</dbReference>
<sequence>MEELFDSDSLTDIRLQEMLRLEANTWQLVDALLDIRIPADDAIAPKMPNAYSSDQAIVKYVTAMDVNLTEIMAIKRWLEATAPELIPTETRKGYRPYTQKSVRSFSPRGNVALDPDGPIRTNTPLATEDLKYEQSLNRTLFSHVRRGRIDDAIELCRACDEPWRAASFSGAVYFRDDFVDGILQDEVAAVGNVNRDLWKETCDAIASEPSFDRYERAVYAALSGNTEHVLPVCKTWEDFVWAHYNNYAEALLSNHFATIPQMSKPNDEFQKLHSVESAKLPAELFEWLSHCENLELIAAAQNPFRIFQALLIVNRVDVLLMSVHQQLVQESHSIPELPTVLRFVVHLILALRSVSYPIEAKDSAHFIVYTYIQMLVAAQKKSIVAIYVGQLPVSHQIEAYAPFLENINGSKDERAEFVKQGEKCGIDMHMACKRAVELSFRGGIFEGLLPTKASMVFVSNMDDEIDQVSYKQIRALEWLLFDPLQQSDALIQCNKLIRRFL</sequence>
<accession>A0AAD5T4A2</accession>
<dbReference type="AlphaFoldDB" id="A0AAD5T4A2"/>
<gene>
    <name evidence="8" type="ORF">HK100_011182</name>
</gene>
<dbReference type="PANTHER" id="PTHR13003:SF2">
    <property type="entry name" value="NUCLEAR PORE COMPLEX PROTEIN NUP107"/>
    <property type="match status" value="1"/>
</dbReference>
<evidence type="ECO:0000256" key="5">
    <source>
        <dbReference type="ARBA" id="ARBA00023132"/>
    </source>
</evidence>
<dbReference type="GO" id="GO:0031965">
    <property type="term" value="C:nuclear membrane"/>
    <property type="evidence" value="ECO:0007669"/>
    <property type="project" value="UniProtKB-SubCell"/>
</dbReference>